<protein>
    <submittedName>
        <fullName evidence="7">NTE family protein</fullName>
    </submittedName>
</protein>
<evidence type="ECO:0000256" key="4">
    <source>
        <dbReference type="PROSITE-ProRule" id="PRU01161"/>
    </source>
</evidence>
<evidence type="ECO:0000256" key="3">
    <source>
        <dbReference type="ARBA" id="ARBA00023098"/>
    </source>
</evidence>
<dbReference type="GO" id="GO:0016787">
    <property type="term" value="F:hydrolase activity"/>
    <property type="evidence" value="ECO:0007669"/>
    <property type="project" value="UniProtKB-UniRule"/>
</dbReference>
<dbReference type="Gene3D" id="3.40.1090.10">
    <property type="entry name" value="Cytosolic phospholipase A2 catalytic domain"/>
    <property type="match status" value="2"/>
</dbReference>
<dbReference type="Proteomes" id="UP000183257">
    <property type="component" value="Unassembled WGS sequence"/>
</dbReference>
<feature type="active site" description="Nucleophile" evidence="4">
    <location>
        <position position="64"/>
    </location>
</feature>
<name>A0A1K1Q024_9FLAO</name>
<dbReference type="InterPro" id="IPR043864">
    <property type="entry name" value="Omp85-like_dom"/>
</dbReference>
<dbReference type="SUPFAM" id="SSF52151">
    <property type="entry name" value="FabD/lysophospholipase-like"/>
    <property type="match status" value="1"/>
</dbReference>
<evidence type="ECO:0000256" key="1">
    <source>
        <dbReference type="ARBA" id="ARBA00022801"/>
    </source>
</evidence>
<evidence type="ECO:0000259" key="6">
    <source>
        <dbReference type="PROSITE" id="PS51635"/>
    </source>
</evidence>
<dbReference type="EMBL" id="FPIY01000003">
    <property type="protein sequence ID" value="SFW53224.1"/>
    <property type="molecule type" value="Genomic_DNA"/>
</dbReference>
<dbReference type="AlphaFoldDB" id="A0A1K1Q024"/>
<dbReference type="PROSITE" id="PS51635">
    <property type="entry name" value="PNPLA"/>
    <property type="match status" value="1"/>
</dbReference>
<evidence type="ECO:0000256" key="5">
    <source>
        <dbReference type="SAM" id="SignalP"/>
    </source>
</evidence>
<feature type="domain" description="PNPLA" evidence="6">
    <location>
        <begin position="31"/>
        <end position="221"/>
    </location>
</feature>
<feature type="signal peptide" evidence="5">
    <location>
        <begin position="1"/>
        <end position="18"/>
    </location>
</feature>
<reference evidence="8" key="1">
    <citation type="submission" date="2016-11" db="EMBL/GenBank/DDBJ databases">
        <authorList>
            <person name="Varghese N."/>
            <person name="Submissions S."/>
        </authorList>
    </citation>
    <scope>NUCLEOTIDE SEQUENCE [LARGE SCALE GENOMIC DNA]</scope>
    <source>
        <strain evidence="8">DSM 24786</strain>
    </source>
</reference>
<evidence type="ECO:0000313" key="7">
    <source>
        <dbReference type="EMBL" id="SFW53224.1"/>
    </source>
</evidence>
<dbReference type="Pfam" id="PF01734">
    <property type="entry name" value="Patatin"/>
    <property type="match status" value="1"/>
</dbReference>
<dbReference type="OrthoDB" id="9770965at2"/>
<feature type="short sequence motif" description="DGA/G" evidence="4">
    <location>
        <begin position="208"/>
        <end position="210"/>
    </location>
</feature>
<evidence type="ECO:0000256" key="2">
    <source>
        <dbReference type="ARBA" id="ARBA00022963"/>
    </source>
</evidence>
<dbReference type="Pfam" id="PF19143">
    <property type="entry name" value="Omp85_2"/>
    <property type="match status" value="1"/>
</dbReference>
<keyword evidence="3 4" id="KW-0443">Lipid metabolism</keyword>
<dbReference type="PANTHER" id="PTHR14226:SF76">
    <property type="entry name" value="NTE FAMILY PROTEIN RSSA"/>
    <property type="match status" value="1"/>
</dbReference>
<organism evidence="7 8">
    <name type="scientific">Cellulophaga fucicola</name>
    <dbReference type="NCBI Taxonomy" id="76595"/>
    <lineage>
        <taxon>Bacteria</taxon>
        <taxon>Pseudomonadati</taxon>
        <taxon>Bacteroidota</taxon>
        <taxon>Flavobacteriia</taxon>
        <taxon>Flavobacteriales</taxon>
        <taxon>Flavobacteriaceae</taxon>
        <taxon>Cellulophaga</taxon>
    </lineage>
</organism>
<feature type="chain" id="PRO_5013154107" evidence="5">
    <location>
        <begin position="19"/>
        <end position="757"/>
    </location>
</feature>
<keyword evidence="5" id="KW-0732">Signal</keyword>
<dbReference type="RefSeq" id="WP_072303843.1">
    <property type="nucleotide sequence ID" value="NZ_FPIY01000003.1"/>
</dbReference>
<sequence length="757" mass="84734">MKNAITLLILLICATNFAQNTVPNDSIKVGLVLSGGGAKGLAHIGALKVIEEAGVKIDYIGGTSMGAIIGALYASGYSANELDSIFRSIDVAKLIQDNLPRGAKTFYDKEDAERYALSLPFNNFKISFPSAISSGQNIYNLLVKLLYHVKDTDDFNKLPIPFFCIATDVETGQEILLNSGYLPEAIMASGTFPSLFEPAEIGHKILIDGGVVNNYPINKLKKLGATIVIGVDVQDGLANRDKLSSGTEVLLQINNYRTVSDMKKKAKETDVLIKPDIEKYSVIDFAFGKEIIKTGEEAAKIKFTELTDIAKQQTVKIETRKQIEANDSIIINKLSISGNEDYTRAYIKGKLRLDIDKKISFSKLQQGINNLAATNNFKTIRYKLLNKESLDSEENEVVLALNLKENKNKMFIKMGAHYDDIYKSAAIINLTKKNIFLQDDVGSFDLILGDNIRYKMQYYIDKGFYWSFGLNSSYNDFNHEIDYDIIQSNFVVPITGISNINIDVTNFTNQAYIQTVWNEEFAFSLGAEHRFVKYTTRTLEKENTTGSTNGANSNFRTIFEKSNYFSTYSQLKLDTYNDKYFPSKGLFFSGDFHFYMFSSDYNNNFKEFSIAQATMGAAIPLAKNLSLNIETGGGFKLGNSTVTSLDFILGGYGNNIGNNFVSFLGYDFLSLPGNSYIKGYTRLDYEFSPKNHLLVAANFANVDDDIYRKAEWFQLPEYTGYGLGYGFESFLGPVQAIYSWSPEQSKGNMFFSVGYWF</sequence>
<keyword evidence="8" id="KW-1185">Reference proteome</keyword>
<dbReference type="InterPro" id="IPR002641">
    <property type="entry name" value="PNPLA_dom"/>
</dbReference>
<dbReference type="InterPro" id="IPR016035">
    <property type="entry name" value="Acyl_Trfase/lysoPLipase"/>
</dbReference>
<evidence type="ECO:0000313" key="8">
    <source>
        <dbReference type="Proteomes" id="UP000183257"/>
    </source>
</evidence>
<feature type="short sequence motif" description="GXSXG" evidence="4">
    <location>
        <begin position="62"/>
        <end position="66"/>
    </location>
</feature>
<proteinExistence type="predicted"/>
<dbReference type="Gene3D" id="3.10.20.310">
    <property type="entry name" value="membrane protein fhac"/>
    <property type="match status" value="1"/>
</dbReference>
<dbReference type="CDD" id="cd07205">
    <property type="entry name" value="Pat_PNPLA6_PNPLA7_NTE1_like"/>
    <property type="match status" value="1"/>
</dbReference>
<gene>
    <name evidence="7" type="ORF">SAMN05660313_02193</name>
</gene>
<dbReference type="GO" id="GO:0016042">
    <property type="term" value="P:lipid catabolic process"/>
    <property type="evidence" value="ECO:0007669"/>
    <property type="project" value="UniProtKB-UniRule"/>
</dbReference>
<accession>A0A1K1Q024</accession>
<keyword evidence="1 4" id="KW-0378">Hydrolase</keyword>
<keyword evidence="2 4" id="KW-0442">Lipid degradation</keyword>
<feature type="short sequence motif" description="GXGXXG" evidence="4">
    <location>
        <begin position="35"/>
        <end position="40"/>
    </location>
</feature>
<dbReference type="InterPro" id="IPR050301">
    <property type="entry name" value="NTE"/>
</dbReference>
<dbReference type="PANTHER" id="PTHR14226">
    <property type="entry name" value="NEUROPATHY TARGET ESTERASE/SWISS CHEESE D.MELANOGASTER"/>
    <property type="match status" value="1"/>
</dbReference>
<feature type="active site" description="Proton acceptor" evidence="4">
    <location>
        <position position="208"/>
    </location>
</feature>
<dbReference type="STRING" id="76595.SAMN05660313_02193"/>